<proteinExistence type="inferred from homology"/>
<dbReference type="CDD" id="cd05233">
    <property type="entry name" value="SDR_c"/>
    <property type="match status" value="1"/>
</dbReference>
<comment type="similarity">
    <text evidence="1">Belongs to the short-chain dehydrogenases/reductases (SDR) family.</text>
</comment>
<evidence type="ECO:0000313" key="4">
    <source>
        <dbReference type="EMBL" id="CAB4575174.1"/>
    </source>
</evidence>
<dbReference type="SMART" id="SM00822">
    <property type="entry name" value="PKS_KR"/>
    <property type="match status" value="1"/>
</dbReference>
<gene>
    <name evidence="4" type="ORF">UFOPK1591_01532</name>
</gene>
<evidence type="ECO:0000256" key="1">
    <source>
        <dbReference type="ARBA" id="ARBA00006484"/>
    </source>
</evidence>
<dbReference type="EMBL" id="CAEZTD010000180">
    <property type="protein sequence ID" value="CAB4575174.1"/>
    <property type="molecule type" value="Genomic_DNA"/>
</dbReference>
<sequence>MPINEVRELRDTVVLISGATSGIGRAAATLLVAAGARVAVTGRNHDRLEELKTELGADNCVGVTGDIGVLDTSARLVDAAVSRFGRIDSVIASAGIGAYGDFLSLSEHDIVETVTTNFTGTLWTLRAALPHMTDGGDVIIVSSVAGVRGGANEAVYAGTKAAQLVFAGALDREYRERGVRVTSMCPAGVNTRFAVGRGRTEGDPALEDFLDPSDVGAAIVYTLTQPRRLRTTQWNMWSAAEGA</sequence>
<reference evidence="4" key="1">
    <citation type="submission" date="2020-05" db="EMBL/GenBank/DDBJ databases">
        <authorList>
            <person name="Chiriac C."/>
            <person name="Salcher M."/>
            <person name="Ghai R."/>
            <person name="Kavagutti S V."/>
        </authorList>
    </citation>
    <scope>NUCLEOTIDE SEQUENCE</scope>
</reference>
<dbReference type="PANTHER" id="PTHR43669:SF3">
    <property type="entry name" value="ALCOHOL DEHYDROGENASE, PUTATIVE (AFU_ORTHOLOGUE AFUA_3G03445)-RELATED"/>
    <property type="match status" value="1"/>
</dbReference>
<organism evidence="4">
    <name type="scientific">freshwater metagenome</name>
    <dbReference type="NCBI Taxonomy" id="449393"/>
    <lineage>
        <taxon>unclassified sequences</taxon>
        <taxon>metagenomes</taxon>
        <taxon>ecological metagenomes</taxon>
    </lineage>
</organism>
<dbReference type="SUPFAM" id="SSF51735">
    <property type="entry name" value="NAD(P)-binding Rossmann-fold domains"/>
    <property type="match status" value="1"/>
</dbReference>
<dbReference type="GO" id="GO:0016491">
    <property type="term" value="F:oxidoreductase activity"/>
    <property type="evidence" value="ECO:0007669"/>
    <property type="project" value="UniProtKB-KW"/>
</dbReference>
<evidence type="ECO:0000259" key="3">
    <source>
        <dbReference type="SMART" id="SM00822"/>
    </source>
</evidence>
<dbReference type="PANTHER" id="PTHR43669">
    <property type="entry name" value="5-KETO-D-GLUCONATE 5-REDUCTASE"/>
    <property type="match status" value="1"/>
</dbReference>
<feature type="domain" description="Ketoreductase" evidence="3">
    <location>
        <begin position="12"/>
        <end position="190"/>
    </location>
</feature>
<dbReference type="PRINTS" id="PR00081">
    <property type="entry name" value="GDHRDH"/>
</dbReference>
<keyword evidence="2" id="KW-0560">Oxidoreductase</keyword>
<protein>
    <submittedName>
        <fullName evidence="4">Unannotated protein</fullName>
    </submittedName>
</protein>
<accession>A0A6J6EIW5</accession>
<dbReference type="AlphaFoldDB" id="A0A6J6EIW5"/>
<dbReference type="Gene3D" id="3.40.50.720">
    <property type="entry name" value="NAD(P)-binding Rossmann-like Domain"/>
    <property type="match status" value="1"/>
</dbReference>
<dbReference type="InterPro" id="IPR002347">
    <property type="entry name" value="SDR_fam"/>
</dbReference>
<name>A0A6J6EIW5_9ZZZZ</name>
<dbReference type="Pfam" id="PF00106">
    <property type="entry name" value="adh_short"/>
    <property type="match status" value="1"/>
</dbReference>
<dbReference type="InterPro" id="IPR036291">
    <property type="entry name" value="NAD(P)-bd_dom_sf"/>
</dbReference>
<dbReference type="InterPro" id="IPR057326">
    <property type="entry name" value="KR_dom"/>
</dbReference>
<evidence type="ECO:0000256" key="2">
    <source>
        <dbReference type="ARBA" id="ARBA00023002"/>
    </source>
</evidence>